<dbReference type="Proteomes" id="UP000482155">
    <property type="component" value="Unassembled WGS sequence"/>
</dbReference>
<evidence type="ECO:0000313" key="2">
    <source>
        <dbReference type="EMBL" id="NEX60141.1"/>
    </source>
</evidence>
<evidence type="ECO:0000256" key="1">
    <source>
        <dbReference type="SAM" id="SignalP"/>
    </source>
</evidence>
<dbReference type="EMBL" id="JAAIVB010000011">
    <property type="protein sequence ID" value="NEX60141.1"/>
    <property type="molecule type" value="Genomic_DNA"/>
</dbReference>
<protein>
    <submittedName>
        <fullName evidence="2">Uncharacterized protein</fullName>
    </submittedName>
</protein>
<comment type="caution">
    <text evidence="2">The sequence shown here is derived from an EMBL/GenBank/DDBJ whole genome shotgun (WGS) entry which is preliminary data.</text>
</comment>
<organism evidence="2 3">
    <name type="scientific">Noviherbaspirillum galbum</name>
    <dbReference type="NCBI Taxonomy" id="2709383"/>
    <lineage>
        <taxon>Bacteria</taxon>
        <taxon>Pseudomonadati</taxon>
        <taxon>Pseudomonadota</taxon>
        <taxon>Betaproteobacteria</taxon>
        <taxon>Burkholderiales</taxon>
        <taxon>Oxalobacteraceae</taxon>
        <taxon>Noviherbaspirillum</taxon>
    </lineage>
</organism>
<reference evidence="2 3" key="1">
    <citation type="submission" date="2020-02" db="EMBL/GenBank/DDBJ databases">
        <authorList>
            <person name="Kim M.K."/>
        </authorList>
    </citation>
    <scope>NUCLEOTIDE SEQUENCE [LARGE SCALE GENOMIC DNA]</scope>
    <source>
        <strain evidence="2 3">17J57-3</strain>
    </source>
</reference>
<sequence>MKVNSTSLLLAAMLATLSASCFAQVPKTNDVLGVHTGDTEDKVMAALKGSGYALAGTMKYAASPGLAASTAELVFHNSATGSTLKTKFTPVTGKVMFIDREDRPAEKPSVKAVVDAMIAKYGTPSSAFDSNTRLEWRMSATGTPETGQNCKFLVNISRYEAQRCGISVFATVFNTVNPQIANAFTTKIWDYRVTLEDFKKQDELMQSLQNKEIDKARSVSAPKL</sequence>
<gene>
    <name evidence="2" type="ORF">G3574_03530</name>
</gene>
<evidence type="ECO:0000313" key="3">
    <source>
        <dbReference type="Proteomes" id="UP000482155"/>
    </source>
</evidence>
<feature type="chain" id="PRO_5025585021" evidence="1">
    <location>
        <begin position="24"/>
        <end position="224"/>
    </location>
</feature>
<dbReference type="AlphaFoldDB" id="A0A6B3SH12"/>
<dbReference type="RefSeq" id="WP_205609651.1">
    <property type="nucleotide sequence ID" value="NZ_JAAIVB010000011.1"/>
</dbReference>
<name>A0A6B3SH12_9BURK</name>
<proteinExistence type="predicted"/>
<keyword evidence="1" id="KW-0732">Signal</keyword>
<feature type="signal peptide" evidence="1">
    <location>
        <begin position="1"/>
        <end position="23"/>
    </location>
</feature>
<dbReference type="PROSITE" id="PS51257">
    <property type="entry name" value="PROKAR_LIPOPROTEIN"/>
    <property type="match status" value="1"/>
</dbReference>
<keyword evidence="3" id="KW-1185">Reference proteome</keyword>
<accession>A0A6B3SH12</accession>